<evidence type="ECO:0000313" key="3">
    <source>
        <dbReference type="Proteomes" id="UP000606991"/>
    </source>
</evidence>
<gene>
    <name evidence="2" type="ORF">JF886_08690</name>
</gene>
<accession>A0A934N3S2</accession>
<dbReference type="PANTHER" id="PTHR35010:SF2">
    <property type="entry name" value="BLL4672 PROTEIN"/>
    <property type="match status" value="1"/>
</dbReference>
<sequence>MNELVADLSGSSDRFRELWARHDVRPRRSGTRRLEHPQVGRLSLRLEWLPIPYTDRQHLTIYHAAPGSRGAEALALLATALRRTKAAHQPI</sequence>
<proteinExistence type="predicted"/>
<reference evidence="2 3" key="1">
    <citation type="submission" date="2020-10" db="EMBL/GenBank/DDBJ databases">
        <title>Ca. Dormibacterota MAGs.</title>
        <authorList>
            <person name="Montgomery K."/>
        </authorList>
    </citation>
    <scope>NUCLEOTIDE SEQUENCE [LARGE SCALE GENOMIC DNA]</scope>
    <source>
        <strain evidence="2">SC8812_S17_18</strain>
    </source>
</reference>
<evidence type="ECO:0000313" key="2">
    <source>
        <dbReference type="EMBL" id="MBJ7594921.1"/>
    </source>
</evidence>
<protein>
    <recommendedName>
        <fullName evidence="1">MmyB-like transcription regulator ligand binding domain-containing protein</fullName>
    </recommendedName>
</protein>
<evidence type="ECO:0000259" key="1">
    <source>
        <dbReference type="Pfam" id="PF17765"/>
    </source>
</evidence>
<dbReference type="Pfam" id="PF17765">
    <property type="entry name" value="MLTR_LBD"/>
    <property type="match status" value="1"/>
</dbReference>
<dbReference type="AlphaFoldDB" id="A0A934N3S2"/>
<name>A0A934N3S2_9BACT</name>
<comment type="caution">
    <text evidence="2">The sequence shown here is derived from an EMBL/GenBank/DDBJ whole genome shotgun (WGS) entry which is preliminary data.</text>
</comment>
<dbReference type="EMBL" id="JAEKNS010000090">
    <property type="protein sequence ID" value="MBJ7594921.1"/>
    <property type="molecule type" value="Genomic_DNA"/>
</dbReference>
<dbReference type="Proteomes" id="UP000606991">
    <property type="component" value="Unassembled WGS sequence"/>
</dbReference>
<dbReference type="Gene3D" id="3.30.450.180">
    <property type="match status" value="1"/>
</dbReference>
<organism evidence="2 3">
    <name type="scientific">Candidatus Aeolococcus gillhamiae</name>
    <dbReference type="NCBI Taxonomy" id="3127015"/>
    <lineage>
        <taxon>Bacteria</taxon>
        <taxon>Bacillati</taxon>
        <taxon>Candidatus Dormiibacterota</taxon>
        <taxon>Candidatus Dormibacteria</taxon>
        <taxon>Candidatus Aeolococcales</taxon>
        <taxon>Candidatus Aeolococcaceae</taxon>
        <taxon>Candidatus Aeolococcus</taxon>
    </lineage>
</organism>
<feature type="domain" description="MmyB-like transcription regulator ligand binding" evidence="1">
    <location>
        <begin position="2"/>
        <end position="77"/>
    </location>
</feature>
<dbReference type="InterPro" id="IPR041413">
    <property type="entry name" value="MLTR_LBD"/>
</dbReference>
<dbReference type="PANTHER" id="PTHR35010">
    <property type="entry name" value="BLL4672 PROTEIN-RELATED"/>
    <property type="match status" value="1"/>
</dbReference>